<evidence type="ECO:0000256" key="1">
    <source>
        <dbReference type="SAM" id="MobiDB-lite"/>
    </source>
</evidence>
<keyword evidence="3" id="KW-1185">Reference proteome</keyword>
<evidence type="ECO:0000313" key="2">
    <source>
        <dbReference type="EMBL" id="GES06223.1"/>
    </source>
</evidence>
<evidence type="ECO:0000313" key="3">
    <source>
        <dbReference type="Proteomes" id="UP000334990"/>
    </source>
</evidence>
<proteinExistence type="predicted"/>
<name>A0A5M3WGC9_9ACTN</name>
<accession>A0A5M3WGC9</accession>
<protein>
    <submittedName>
        <fullName evidence="2">Uncharacterized protein</fullName>
    </submittedName>
</protein>
<dbReference type="Proteomes" id="UP000334990">
    <property type="component" value="Unassembled WGS sequence"/>
</dbReference>
<feature type="region of interest" description="Disordered" evidence="1">
    <location>
        <begin position="1"/>
        <end position="61"/>
    </location>
</feature>
<dbReference type="EMBL" id="BLAD01000140">
    <property type="protein sequence ID" value="GES06223.1"/>
    <property type="molecule type" value="Genomic_DNA"/>
</dbReference>
<sequence>MQEAGPAARELGHGADPDWAFPPKSAGGRVTSVRPAPRDSPPWRLRRQPYGLQAGLAPAVS</sequence>
<reference evidence="2 3" key="1">
    <citation type="submission" date="2019-10" db="EMBL/GenBank/DDBJ databases">
        <title>Whole genome shotgun sequence of Acrocarpospora corrugata NBRC 13972.</title>
        <authorList>
            <person name="Ichikawa N."/>
            <person name="Kimura A."/>
            <person name="Kitahashi Y."/>
            <person name="Komaki H."/>
            <person name="Oguchi A."/>
        </authorList>
    </citation>
    <scope>NUCLEOTIDE SEQUENCE [LARGE SCALE GENOMIC DNA]</scope>
    <source>
        <strain evidence="2 3">NBRC 13972</strain>
    </source>
</reference>
<comment type="caution">
    <text evidence="2">The sequence shown here is derived from an EMBL/GenBank/DDBJ whole genome shotgun (WGS) entry which is preliminary data.</text>
</comment>
<organism evidence="2 3">
    <name type="scientific">Acrocarpospora corrugata</name>
    <dbReference type="NCBI Taxonomy" id="35763"/>
    <lineage>
        <taxon>Bacteria</taxon>
        <taxon>Bacillati</taxon>
        <taxon>Actinomycetota</taxon>
        <taxon>Actinomycetes</taxon>
        <taxon>Streptosporangiales</taxon>
        <taxon>Streptosporangiaceae</taxon>
        <taxon>Acrocarpospora</taxon>
    </lineage>
</organism>
<dbReference type="AlphaFoldDB" id="A0A5M3WGC9"/>
<gene>
    <name evidence="2" type="ORF">Acor_82920</name>
</gene>